<protein>
    <submittedName>
        <fullName evidence="1">Uncharacterized protein</fullName>
    </submittedName>
</protein>
<comment type="caution">
    <text evidence="1">The sequence shown here is derived from an EMBL/GenBank/DDBJ whole genome shotgun (WGS) entry which is preliminary data.</text>
</comment>
<evidence type="ECO:0000313" key="2">
    <source>
        <dbReference type="Proteomes" id="UP001549146"/>
    </source>
</evidence>
<sequence length="97" mass="10812">MASEGGNIIRIIGGKSEWISEKDFNIIATEGDVSLSSPTKVNIEGLQGGQKFGVYDYIKDPFIGNAFIPIVLIDDSTNNDYEVIKQKEQWDENLDEE</sequence>
<accession>A0ABV2LQW5</accession>
<gene>
    <name evidence="1" type="ORF">ABID46_000016</name>
</gene>
<proteinExistence type="predicted"/>
<dbReference type="RefSeq" id="WP_354505365.1">
    <property type="nucleotide sequence ID" value="NZ_JBEPMO010000001.1"/>
</dbReference>
<name>A0ABV2LQW5_9FLAO</name>
<dbReference type="Proteomes" id="UP001549146">
    <property type="component" value="Unassembled WGS sequence"/>
</dbReference>
<dbReference type="EMBL" id="JBEPMO010000001">
    <property type="protein sequence ID" value="MET3730464.1"/>
    <property type="molecule type" value="Genomic_DNA"/>
</dbReference>
<evidence type="ECO:0000313" key="1">
    <source>
        <dbReference type="EMBL" id="MET3730464.1"/>
    </source>
</evidence>
<organism evidence="1 2">
    <name type="scientific">Moheibacter stercoris</name>
    <dbReference type="NCBI Taxonomy" id="1628251"/>
    <lineage>
        <taxon>Bacteria</taxon>
        <taxon>Pseudomonadati</taxon>
        <taxon>Bacteroidota</taxon>
        <taxon>Flavobacteriia</taxon>
        <taxon>Flavobacteriales</taxon>
        <taxon>Weeksellaceae</taxon>
        <taxon>Moheibacter</taxon>
    </lineage>
</organism>
<reference evidence="1 2" key="1">
    <citation type="submission" date="2024-06" db="EMBL/GenBank/DDBJ databases">
        <title>Genomic Encyclopedia of Type Strains, Phase IV (KMG-IV): sequencing the most valuable type-strain genomes for metagenomic binning, comparative biology and taxonomic classification.</title>
        <authorList>
            <person name="Goeker M."/>
        </authorList>
    </citation>
    <scope>NUCLEOTIDE SEQUENCE [LARGE SCALE GENOMIC DNA]</scope>
    <source>
        <strain evidence="1 2">DSM 29388</strain>
    </source>
</reference>
<keyword evidence="2" id="KW-1185">Reference proteome</keyword>